<feature type="compositionally biased region" description="Basic and acidic residues" evidence="1">
    <location>
        <begin position="99"/>
        <end position="109"/>
    </location>
</feature>
<organism evidence="3 4">
    <name type="scientific">Chenopodium quinoa</name>
    <name type="common">Quinoa</name>
    <dbReference type="NCBI Taxonomy" id="63459"/>
    <lineage>
        <taxon>Eukaryota</taxon>
        <taxon>Viridiplantae</taxon>
        <taxon>Streptophyta</taxon>
        <taxon>Embryophyta</taxon>
        <taxon>Tracheophyta</taxon>
        <taxon>Spermatophyta</taxon>
        <taxon>Magnoliopsida</taxon>
        <taxon>eudicotyledons</taxon>
        <taxon>Gunneridae</taxon>
        <taxon>Pentapetalae</taxon>
        <taxon>Caryophyllales</taxon>
        <taxon>Chenopodiaceae</taxon>
        <taxon>Chenopodioideae</taxon>
        <taxon>Atripliceae</taxon>
        <taxon>Chenopodium</taxon>
    </lineage>
</organism>
<reference evidence="3" key="1">
    <citation type="journal article" date="2017" name="Nature">
        <title>The genome of Chenopodium quinoa.</title>
        <authorList>
            <person name="Jarvis D.E."/>
            <person name="Ho Y.S."/>
            <person name="Lightfoot D.J."/>
            <person name="Schmoeckel S.M."/>
            <person name="Li B."/>
            <person name="Borm T.J.A."/>
            <person name="Ohyanagi H."/>
            <person name="Mineta K."/>
            <person name="Michell C.T."/>
            <person name="Saber N."/>
            <person name="Kharbatia N.M."/>
            <person name="Rupper R.R."/>
            <person name="Sharp A.R."/>
            <person name="Dally N."/>
            <person name="Boughton B.A."/>
            <person name="Woo Y.H."/>
            <person name="Gao G."/>
            <person name="Schijlen E.G.W.M."/>
            <person name="Guo X."/>
            <person name="Momin A.A."/>
            <person name="Negrao S."/>
            <person name="Al-Babili S."/>
            <person name="Gehring C."/>
            <person name="Roessner U."/>
            <person name="Jung C."/>
            <person name="Murphy K."/>
            <person name="Arold S.T."/>
            <person name="Gojobori T."/>
            <person name="van der Linden C.G."/>
            <person name="van Loo E.N."/>
            <person name="Jellen E.N."/>
            <person name="Maughan P.J."/>
            <person name="Tester M."/>
        </authorList>
    </citation>
    <scope>NUCLEOTIDE SEQUENCE [LARGE SCALE GENOMIC DNA]</scope>
    <source>
        <strain evidence="3">cv. PI 614886</strain>
    </source>
</reference>
<feature type="region of interest" description="Disordered" evidence="1">
    <location>
        <begin position="99"/>
        <end position="123"/>
    </location>
</feature>
<proteinExistence type="predicted"/>
<reference evidence="3" key="2">
    <citation type="submission" date="2021-03" db="UniProtKB">
        <authorList>
            <consortium name="EnsemblPlants"/>
        </authorList>
    </citation>
    <scope>IDENTIFICATION</scope>
</reference>
<feature type="region of interest" description="Disordered" evidence="1">
    <location>
        <begin position="31"/>
        <end position="87"/>
    </location>
</feature>
<feature type="domain" description="DUF4216" evidence="2">
    <location>
        <begin position="167"/>
        <end position="232"/>
    </location>
</feature>
<dbReference type="Pfam" id="PF13952">
    <property type="entry name" value="DUF4216"/>
    <property type="match status" value="1"/>
</dbReference>
<dbReference type="PANTHER" id="PTHR48258:SF3">
    <property type="entry name" value="FK506-BINDING PROTEIN 4-LIKE ISOFORM X1"/>
    <property type="match status" value="1"/>
</dbReference>
<evidence type="ECO:0000256" key="1">
    <source>
        <dbReference type="SAM" id="MobiDB-lite"/>
    </source>
</evidence>
<dbReference type="Proteomes" id="UP000596660">
    <property type="component" value="Unplaced"/>
</dbReference>
<dbReference type="Gramene" id="AUR62038580-RA">
    <property type="protein sequence ID" value="AUR62038580-RA:cds"/>
    <property type="gene ID" value="AUR62038580"/>
</dbReference>
<keyword evidence="4" id="KW-1185">Reference proteome</keyword>
<evidence type="ECO:0000313" key="3">
    <source>
        <dbReference type="EnsemblPlants" id="AUR62038580-RA:cds"/>
    </source>
</evidence>
<dbReference type="AlphaFoldDB" id="A0A803N0U6"/>
<dbReference type="EnsemblPlants" id="AUR62038580-RA">
    <property type="protein sequence ID" value="AUR62038580-RA:cds"/>
    <property type="gene ID" value="AUR62038580"/>
</dbReference>
<protein>
    <recommendedName>
        <fullName evidence="2">DUF4216 domain-containing protein</fullName>
    </recommendedName>
</protein>
<sequence>MSQLDPSKKPGGDASAYYQIMKHKNQVFKREQIKHEGSVKPPVLPTLEVRPPKQLAPDEGQTPSKRRKTIAHKPSASQSEFHPFTGGKSPVVMAALKEAEESKSTKDKPPNGATDSPGGHISRWKDKNAQDLVIIPGDVESGGKDFYGTLDEVIVLEYDALENRIIPKVVLFRCKWFDVFSDARGIKKDKFGSTLVNVSCTLQTNEPFALAFKIIEQVFFISSHDERHWKYVIKVKSRNFFDFPNDEDAEQNEYLWNVVEEGATNLEEFTTLSDEEINMVRDDVELELVDAERHEIDEDLEDVEFDSDSSTDSPS</sequence>
<evidence type="ECO:0000313" key="4">
    <source>
        <dbReference type="Proteomes" id="UP000596660"/>
    </source>
</evidence>
<dbReference type="InterPro" id="IPR025312">
    <property type="entry name" value="DUF4216"/>
</dbReference>
<dbReference type="PANTHER" id="PTHR48258">
    <property type="entry name" value="DUF4218 DOMAIN-CONTAINING PROTEIN-RELATED"/>
    <property type="match status" value="1"/>
</dbReference>
<accession>A0A803N0U6</accession>
<evidence type="ECO:0000259" key="2">
    <source>
        <dbReference type="Pfam" id="PF13952"/>
    </source>
</evidence>
<name>A0A803N0U6_CHEQI</name>